<reference evidence="1" key="1">
    <citation type="submission" date="2020-07" db="EMBL/GenBank/DDBJ databases">
        <title>Multicomponent nature underlies the extraordinary mechanical properties of spider dragline silk.</title>
        <authorList>
            <person name="Kono N."/>
            <person name="Nakamura H."/>
            <person name="Mori M."/>
            <person name="Yoshida Y."/>
            <person name="Ohtoshi R."/>
            <person name="Malay A.D."/>
            <person name="Moran D.A.P."/>
            <person name="Tomita M."/>
            <person name="Numata K."/>
            <person name="Arakawa K."/>
        </authorList>
    </citation>
    <scope>NUCLEOTIDE SEQUENCE</scope>
</reference>
<gene>
    <name evidence="1" type="ORF">TNCT_149321</name>
</gene>
<sequence length="186" mass="21331">MVALCILETSVYLFFSVLTDYVRNHLDIVSFFEILGCVLVIDVMKKLIEILLEDKITIQESKTIVKRAEEKCEITGVPTVHSLMIYKMCQGLDLPVKLAAEKDRELWVAKRMSLNKEKRPIPKVFSKTILMFCEALDIDAELSHLTLREQHLLENQLKRRKSLPIVHSITIFKMCKALGLSAKLDA</sequence>
<keyword evidence="2" id="KW-1185">Reference proteome</keyword>
<dbReference type="Proteomes" id="UP000887116">
    <property type="component" value="Unassembled WGS sequence"/>
</dbReference>
<organism evidence="1 2">
    <name type="scientific">Trichonephila clavata</name>
    <name type="common">Joro spider</name>
    <name type="synonym">Nephila clavata</name>
    <dbReference type="NCBI Taxonomy" id="2740835"/>
    <lineage>
        <taxon>Eukaryota</taxon>
        <taxon>Metazoa</taxon>
        <taxon>Ecdysozoa</taxon>
        <taxon>Arthropoda</taxon>
        <taxon>Chelicerata</taxon>
        <taxon>Arachnida</taxon>
        <taxon>Araneae</taxon>
        <taxon>Araneomorphae</taxon>
        <taxon>Entelegynae</taxon>
        <taxon>Araneoidea</taxon>
        <taxon>Nephilidae</taxon>
        <taxon>Trichonephila</taxon>
    </lineage>
</organism>
<dbReference type="AlphaFoldDB" id="A0A8X6KX30"/>
<accession>A0A8X6KX30</accession>
<comment type="caution">
    <text evidence="1">The sequence shown here is derived from an EMBL/GenBank/DDBJ whole genome shotgun (WGS) entry which is preliminary data.</text>
</comment>
<evidence type="ECO:0000313" key="2">
    <source>
        <dbReference type="Proteomes" id="UP000887116"/>
    </source>
</evidence>
<dbReference type="OrthoDB" id="10310584at2759"/>
<evidence type="ECO:0000313" key="1">
    <source>
        <dbReference type="EMBL" id="GFQ87471.1"/>
    </source>
</evidence>
<name>A0A8X6KX30_TRICU</name>
<dbReference type="EMBL" id="BMAO01003401">
    <property type="protein sequence ID" value="GFQ87471.1"/>
    <property type="molecule type" value="Genomic_DNA"/>
</dbReference>
<protein>
    <submittedName>
        <fullName evidence="1">Uncharacterized protein</fullName>
    </submittedName>
</protein>
<proteinExistence type="predicted"/>